<dbReference type="InterPro" id="IPR046883">
    <property type="entry name" value="T6SS_FHA_C"/>
</dbReference>
<evidence type="ECO:0000313" key="3">
    <source>
        <dbReference type="Proteomes" id="UP001596053"/>
    </source>
</evidence>
<dbReference type="EMBL" id="JBHSLW010000029">
    <property type="protein sequence ID" value="MFC5421571.1"/>
    <property type="molecule type" value="Genomic_DNA"/>
</dbReference>
<organism evidence="2 3">
    <name type="scientific">Bosea eneae</name>
    <dbReference type="NCBI Taxonomy" id="151454"/>
    <lineage>
        <taxon>Bacteria</taxon>
        <taxon>Pseudomonadati</taxon>
        <taxon>Pseudomonadota</taxon>
        <taxon>Alphaproteobacteria</taxon>
        <taxon>Hyphomicrobiales</taxon>
        <taxon>Boseaceae</taxon>
        <taxon>Bosea</taxon>
    </lineage>
</organism>
<name>A0ABW0IVA7_9HYPH</name>
<dbReference type="RefSeq" id="WP_377799854.1">
    <property type="nucleotide sequence ID" value="NZ_JBHSLW010000029.1"/>
</dbReference>
<dbReference type="SUPFAM" id="SSF49879">
    <property type="entry name" value="SMAD/FHA domain"/>
    <property type="match status" value="1"/>
</dbReference>
<dbReference type="SMART" id="SM00240">
    <property type="entry name" value="FHA"/>
    <property type="match status" value="1"/>
</dbReference>
<dbReference type="CDD" id="cd00060">
    <property type="entry name" value="FHA"/>
    <property type="match status" value="1"/>
</dbReference>
<feature type="domain" description="FHA" evidence="1">
    <location>
        <begin position="28"/>
        <end position="78"/>
    </location>
</feature>
<keyword evidence="3" id="KW-1185">Reference proteome</keyword>
<dbReference type="Pfam" id="PF00498">
    <property type="entry name" value="FHA"/>
    <property type="match status" value="1"/>
</dbReference>
<gene>
    <name evidence="2" type="primary">tagH</name>
    <name evidence="2" type="ORF">ACFPOB_18610</name>
</gene>
<reference evidence="3" key="1">
    <citation type="journal article" date="2019" name="Int. J. Syst. Evol. Microbiol.">
        <title>The Global Catalogue of Microorganisms (GCM) 10K type strain sequencing project: providing services to taxonomists for standard genome sequencing and annotation.</title>
        <authorList>
            <consortium name="The Broad Institute Genomics Platform"/>
            <consortium name="The Broad Institute Genome Sequencing Center for Infectious Disease"/>
            <person name="Wu L."/>
            <person name="Ma J."/>
        </authorList>
    </citation>
    <scope>NUCLEOTIDE SEQUENCE [LARGE SCALE GENOMIC DNA]</scope>
    <source>
        <strain evidence="3">NCAIM B.01391</strain>
    </source>
</reference>
<dbReference type="Proteomes" id="UP001596053">
    <property type="component" value="Unassembled WGS sequence"/>
</dbReference>
<dbReference type="PROSITE" id="PS50006">
    <property type="entry name" value="FHA_DOMAIN"/>
    <property type="match status" value="1"/>
</dbReference>
<evidence type="ECO:0000313" key="2">
    <source>
        <dbReference type="EMBL" id="MFC5421571.1"/>
    </source>
</evidence>
<dbReference type="InterPro" id="IPR017735">
    <property type="entry name" value="T6SS_FHA"/>
</dbReference>
<dbReference type="Gene3D" id="2.60.200.20">
    <property type="match status" value="1"/>
</dbReference>
<evidence type="ECO:0000259" key="1">
    <source>
        <dbReference type="PROSITE" id="PS50006"/>
    </source>
</evidence>
<protein>
    <submittedName>
        <fullName evidence="2">Type VI secretion system-associated FHA domain protein TagH</fullName>
    </submittedName>
</protein>
<accession>A0ABW0IVA7</accession>
<dbReference type="Pfam" id="PF20232">
    <property type="entry name" value="T6SS_FHA_C"/>
    <property type="match status" value="1"/>
</dbReference>
<dbReference type="NCBIfam" id="TIGR03354">
    <property type="entry name" value="VI_FHA"/>
    <property type="match status" value="1"/>
</dbReference>
<dbReference type="InterPro" id="IPR008984">
    <property type="entry name" value="SMAD_FHA_dom_sf"/>
</dbReference>
<proteinExistence type="predicted"/>
<sequence length="457" mass="48025">MRLLLTVLGLQRSTLGDRSTHIFAEAGGTLGRSASCDWVLPDERNTLSARHARISHNGRGFLITDTSTNGVYLNAVDAPLGREQSAPLSNGDTIYIADYIISVAILREESAPAPIPMPAAMAPPAPVAPPPVAPLPMQPVPVAAPAPVIPASIRAATERQPTQVPGLIPDDFDFSDLAPAQTQAAPASAVAMPVPVMPTPAPLMAMPAESPVAPQPAPAAAVDPLALLRQRAMARAASIDLTPQEPGAPPPARPMADVALPVGSSASGSGDAAAFWSGIGLDPGRIPPEARARLLEELGGALRQAAGGLVSMLSARKSMKDEFRLDQTRLAPQENNPFKFFSHGDEALRRVVVEGAPGFLPLDMAVKQCFADMHAHEVALASAVQTGIRELLDRLAPSRLEAEAEPGLLGRKPDRSRLWERYAEMHGDLAGDLDRTIRMLVSDELARASARGPGVKA</sequence>
<comment type="caution">
    <text evidence="2">The sequence shown here is derived from an EMBL/GenBank/DDBJ whole genome shotgun (WGS) entry which is preliminary data.</text>
</comment>
<dbReference type="InterPro" id="IPR000253">
    <property type="entry name" value="FHA_dom"/>
</dbReference>